<comment type="caution">
    <text evidence="6">The sequence shown here is derived from an EMBL/GenBank/DDBJ whole genome shotgun (WGS) entry which is preliminary data.</text>
</comment>
<name>A0A4U5P092_STECR</name>
<gene>
    <name evidence="6" type="ORF">L596_013473</name>
</gene>
<dbReference type="SUPFAM" id="SSF57850">
    <property type="entry name" value="RING/U-box"/>
    <property type="match status" value="1"/>
</dbReference>
<dbReference type="Pfam" id="PF13639">
    <property type="entry name" value="zf-RING_2"/>
    <property type="match status" value="1"/>
</dbReference>
<proteinExistence type="predicted"/>
<keyword evidence="1 3" id="KW-0863">Zinc-finger</keyword>
<dbReference type="PROSITE" id="PS50089">
    <property type="entry name" value="ZF_RING_2"/>
    <property type="match status" value="1"/>
</dbReference>
<keyword evidence="7" id="KW-1185">Reference proteome</keyword>
<protein>
    <recommendedName>
        <fullName evidence="5">RING-type domain-containing protein</fullName>
    </recommendedName>
</protein>
<dbReference type="GO" id="GO:0008270">
    <property type="term" value="F:zinc ion binding"/>
    <property type="evidence" value="ECO:0007669"/>
    <property type="project" value="UniProtKB-KW"/>
</dbReference>
<feature type="coiled-coil region" evidence="4">
    <location>
        <begin position="74"/>
        <end position="101"/>
    </location>
</feature>
<evidence type="ECO:0000256" key="3">
    <source>
        <dbReference type="PROSITE-ProRule" id="PRU00175"/>
    </source>
</evidence>
<evidence type="ECO:0000256" key="2">
    <source>
        <dbReference type="ARBA" id="ARBA00022833"/>
    </source>
</evidence>
<keyword evidence="2" id="KW-0862">Zinc</keyword>
<organism evidence="6 7">
    <name type="scientific">Steinernema carpocapsae</name>
    <name type="common">Entomopathogenic nematode</name>
    <dbReference type="NCBI Taxonomy" id="34508"/>
    <lineage>
        <taxon>Eukaryota</taxon>
        <taxon>Metazoa</taxon>
        <taxon>Ecdysozoa</taxon>
        <taxon>Nematoda</taxon>
        <taxon>Chromadorea</taxon>
        <taxon>Rhabditida</taxon>
        <taxon>Tylenchina</taxon>
        <taxon>Panagrolaimomorpha</taxon>
        <taxon>Strongyloidoidea</taxon>
        <taxon>Steinernematidae</taxon>
        <taxon>Steinernema</taxon>
    </lineage>
</organism>
<dbReference type="OrthoDB" id="8062037at2759"/>
<sequence>MSSVYSACSICSQAFSSIDALSLARCGHMSHSHCLKQAAQKLKKCGTCGHTVQNVQKLFVSVSSSPVVIPETALLRLKKAIEQLEKENKDLLLKTKKKTLKRHAAICEKRSESRVSDGPVDKQYQTIDASLVNLLASNRGLPVFHLRQ</sequence>
<dbReference type="AlphaFoldDB" id="A0A4U5P092"/>
<dbReference type="EMBL" id="AZBU02000003">
    <property type="protein sequence ID" value="TKR89357.1"/>
    <property type="molecule type" value="Genomic_DNA"/>
</dbReference>
<keyword evidence="4" id="KW-0175">Coiled coil</keyword>
<dbReference type="Proteomes" id="UP000298663">
    <property type="component" value="Unassembled WGS sequence"/>
</dbReference>
<evidence type="ECO:0000256" key="4">
    <source>
        <dbReference type="SAM" id="Coils"/>
    </source>
</evidence>
<evidence type="ECO:0000313" key="6">
    <source>
        <dbReference type="EMBL" id="TKR89357.1"/>
    </source>
</evidence>
<evidence type="ECO:0000313" key="7">
    <source>
        <dbReference type="Proteomes" id="UP000298663"/>
    </source>
</evidence>
<keyword evidence="1 3" id="KW-0479">Metal-binding</keyword>
<reference evidence="6 7" key="2">
    <citation type="journal article" date="2019" name="G3 (Bethesda)">
        <title>Hybrid Assembly of the Genome of the Entomopathogenic Nematode Steinernema carpocapsae Identifies the X-Chromosome.</title>
        <authorList>
            <person name="Serra L."/>
            <person name="Macchietto M."/>
            <person name="Macias-Munoz A."/>
            <person name="McGill C.J."/>
            <person name="Rodriguez I.M."/>
            <person name="Rodriguez B."/>
            <person name="Murad R."/>
            <person name="Mortazavi A."/>
        </authorList>
    </citation>
    <scope>NUCLEOTIDE SEQUENCE [LARGE SCALE GENOMIC DNA]</scope>
    <source>
        <strain evidence="6 7">ALL</strain>
    </source>
</reference>
<accession>A0A4U5P092</accession>
<feature type="domain" description="RING-type" evidence="5">
    <location>
        <begin position="8"/>
        <end position="48"/>
    </location>
</feature>
<evidence type="ECO:0000259" key="5">
    <source>
        <dbReference type="PROSITE" id="PS50089"/>
    </source>
</evidence>
<dbReference type="Gene3D" id="3.30.40.10">
    <property type="entry name" value="Zinc/RING finger domain, C3HC4 (zinc finger)"/>
    <property type="match status" value="1"/>
</dbReference>
<dbReference type="InterPro" id="IPR001841">
    <property type="entry name" value="Znf_RING"/>
</dbReference>
<dbReference type="InterPro" id="IPR013083">
    <property type="entry name" value="Znf_RING/FYVE/PHD"/>
</dbReference>
<evidence type="ECO:0000256" key="1">
    <source>
        <dbReference type="ARBA" id="ARBA00022771"/>
    </source>
</evidence>
<reference evidence="6 7" key="1">
    <citation type="journal article" date="2015" name="Genome Biol.">
        <title>Comparative genomics of Steinernema reveals deeply conserved gene regulatory networks.</title>
        <authorList>
            <person name="Dillman A.R."/>
            <person name="Macchietto M."/>
            <person name="Porter C.F."/>
            <person name="Rogers A."/>
            <person name="Williams B."/>
            <person name="Antoshechkin I."/>
            <person name="Lee M.M."/>
            <person name="Goodwin Z."/>
            <person name="Lu X."/>
            <person name="Lewis E.E."/>
            <person name="Goodrich-Blair H."/>
            <person name="Stock S.P."/>
            <person name="Adams B.J."/>
            <person name="Sternberg P.W."/>
            <person name="Mortazavi A."/>
        </authorList>
    </citation>
    <scope>NUCLEOTIDE SEQUENCE [LARGE SCALE GENOMIC DNA]</scope>
    <source>
        <strain evidence="6 7">ALL</strain>
    </source>
</reference>